<proteinExistence type="predicted"/>
<name>A0ABY7G833_MYAAR</name>
<accession>A0ABY7G833</accession>
<evidence type="ECO:0000313" key="2">
    <source>
        <dbReference type="Proteomes" id="UP001164746"/>
    </source>
</evidence>
<gene>
    <name evidence="1" type="ORF">MAR_033119</name>
</gene>
<protein>
    <submittedName>
        <fullName evidence="1">Uncharacterized protein</fullName>
    </submittedName>
</protein>
<dbReference type="Proteomes" id="UP001164746">
    <property type="component" value="Chromosome 17"/>
</dbReference>
<reference evidence="1" key="1">
    <citation type="submission" date="2022-11" db="EMBL/GenBank/DDBJ databases">
        <title>Centuries of genome instability and evolution in soft-shell clam transmissible cancer (bioRxiv).</title>
        <authorList>
            <person name="Hart S.F.M."/>
            <person name="Yonemitsu M.A."/>
            <person name="Giersch R.M."/>
            <person name="Beal B.F."/>
            <person name="Arriagada G."/>
            <person name="Davis B.W."/>
            <person name="Ostrander E.A."/>
            <person name="Goff S.P."/>
            <person name="Metzger M.J."/>
        </authorList>
    </citation>
    <scope>NUCLEOTIDE SEQUENCE</scope>
    <source>
        <strain evidence="1">MELC-2E11</strain>
        <tissue evidence="1">Siphon/mantle</tissue>
    </source>
</reference>
<keyword evidence="2" id="KW-1185">Reference proteome</keyword>
<organism evidence="1 2">
    <name type="scientific">Mya arenaria</name>
    <name type="common">Soft-shell clam</name>
    <dbReference type="NCBI Taxonomy" id="6604"/>
    <lineage>
        <taxon>Eukaryota</taxon>
        <taxon>Metazoa</taxon>
        <taxon>Spiralia</taxon>
        <taxon>Lophotrochozoa</taxon>
        <taxon>Mollusca</taxon>
        <taxon>Bivalvia</taxon>
        <taxon>Autobranchia</taxon>
        <taxon>Heteroconchia</taxon>
        <taxon>Euheterodonta</taxon>
        <taxon>Imparidentia</taxon>
        <taxon>Neoheterodontei</taxon>
        <taxon>Myida</taxon>
        <taxon>Myoidea</taxon>
        <taxon>Myidae</taxon>
        <taxon>Mya</taxon>
    </lineage>
</organism>
<dbReference type="EMBL" id="CP111028">
    <property type="protein sequence ID" value="WAR30577.1"/>
    <property type="molecule type" value="Genomic_DNA"/>
</dbReference>
<sequence>MFSLTTMKSRETMRSMKTR</sequence>
<evidence type="ECO:0000313" key="1">
    <source>
        <dbReference type="EMBL" id="WAR30577.1"/>
    </source>
</evidence>